<protein>
    <submittedName>
        <fullName evidence="6">TetR/AcrR family transcriptional regulator</fullName>
    </submittedName>
</protein>
<dbReference type="EMBL" id="CP041695">
    <property type="protein sequence ID" value="QDP81597.1"/>
    <property type="molecule type" value="Genomic_DNA"/>
</dbReference>
<evidence type="ECO:0000259" key="5">
    <source>
        <dbReference type="PROSITE" id="PS50977"/>
    </source>
</evidence>
<evidence type="ECO:0000313" key="7">
    <source>
        <dbReference type="Proteomes" id="UP000317039"/>
    </source>
</evidence>
<dbReference type="PROSITE" id="PS50977">
    <property type="entry name" value="HTH_TETR_2"/>
    <property type="match status" value="1"/>
</dbReference>
<keyword evidence="1" id="KW-0805">Transcription regulation</keyword>
<dbReference type="InterPro" id="IPR036271">
    <property type="entry name" value="Tet_transcr_reg_TetR-rel_C_sf"/>
</dbReference>
<evidence type="ECO:0000256" key="1">
    <source>
        <dbReference type="ARBA" id="ARBA00023015"/>
    </source>
</evidence>
<dbReference type="KEGG" id="nod:FOH10_25600"/>
<dbReference type="SUPFAM" id="SSF48498">
    <property type="entry name" value="Tetracyclin repressor-like, C-terminal domain"/>
    <property type="match status" value="1"/>
</dbReference>
<dbReference type="InterPro" id="IPR001647">
    <property type="entry name" value="HTH_TetR"/>
</dbReference>
<dbReference type="PRINTS" id="PR00455">
    <property type="entry name" value="HTHTETR"/>
</dbReference>
<keyword evidence="2 4" id="KW-0238">DNA-binding</keyword>
<sequence>MARSRPSAPHDRPRTRLSGADRRALIITTATEVFAESGYQRATMGQIAARLGVTEPVLFQNFGSKTGLYAATVAHATGRMVAMLSDLAARADSVGALLRQLLSPDHIDELHAPGSLGVIFADAMTLAAEPAIEAAVRQHLGDLATALSEIVARGQNDGELHTGLDPEAVAWMLLSFLSAHRFRTAVMPDRRRLEERIAAMTLNMILPSGETPTPRRDDHRDR</sequence>
<dbReference type="SUPFAM" id="SSF46689">
    <property type="entry name" value="Homeodomain-like"/>
    <property type="match status" value="1"/>
</dbReference>
<evidence type="ECO:0000256" key="3">
    <source>
        <dbReference type="ARBA" id="ARBA00023163"/>
    </source>
</evidence>
<dbReference type="Pfam" id="PF00440">
    <property type="entry name" value="TetR_N"/>
    <property type="match status" value="1"/>
</dbReference>
<dbReference type="PANTHER" id="PTHR47506:SF6">
    <property type="entry name" value="HTH-TYPE TRANSCRIPTIONAL REPRESSOR NEMR"/>
    <property type="match status" value="1"/>
</dbReference>
<dbReference type="InterPro" id="IPR011075">
    <property type="entry name" value="TetR_C"/>
</dbReference>
<evidence type="ECO:0000313" key="6">
    <source>
        <dbReference type="EMBL" id="QDP81597.1"/>
    </source>
</evidence>
<organism evidence="6 7">
    <name type="scientific">Nocardia otitidiscaviarum</name>
    <dbReference type="NCBI Taxonomy" id="1823"/>
    <lineage>
        <taxon>Bacteria</taxon>
        <taxon>Bacillati</taxon>
        <taxon>Actinomycetota</taxon>
        <taxon>Actinomycetes</taxon>
        <taxon>Mycobacteriales</taxon>
        <taxon>Nocardiaceae</taxon>
        <taxon>Nocardia</taxon>
    </lineage>
</organism>
<feature type="DNA-binding region" description="H-T-H motif" evidence="4">
    <location>
        <begin position="43"/>
        <end position="62"/>
    </location>
</feature>
<dbReference type="Gene3D" id="1.10.10.60">
    <property type="entry name" value="Homeodomain-like"/>
    <property type="match status" value="1"/>
</dbReference>
<dbReference type="Proteomes" id="UP000317039">
    <property type="component" value="Chromosome"/>
</dbReference>
<dbReference type="PANTHER" id="PTHR47506">
    <property type="entry name" value="TRANSCRIPTIONAL REGULATORY PROTEIN"/>
    <property type="match status" value="1"/>
</dbReference>
<reference evidence="6 7" key="1">
    <citation type="submission" date="2019-07" db="EMBL/GenBank/DDBJ databases">
        <title>Complete Genome Sequence and Methylome Analysis of Nocardia otitidis-caviarum NEB252.</title>
        <authorList>
            <person name="Fomenkov A."/>
            <person name="Anton B.P."/>
            <person name="Vincze T."/>
            <person name="Roberts R.J."/>
        </authorList>
    </citation>
    <scope>NUCLEOTIDE SEQUENCE [LARGE SCALE GENOMIC DNA]</scope>
    <source>
        <strain evidence="6 7">NEB252</strain>
    </source>
</reference>
<dbReference type="Gene3D" id="1.10.357.10">
    <property type="entry name" value="Tetracycline Repressor, domain 2"/>
    <property type="match status" value="1"/>
</dbReference>
<dbReference type="GO" id="GO:0003677">
    <property type="term" value="F:DNA binding"/>
    <property type="evidence" value="ECO:0007669"/>
    <property type="project" value="UniProtKB-UniRule"/>
</dbReference>
<dbReference type="InterPro" id="IPR009057">
    <property type="entry name" value="Homeodomain-like_sf"/>
</dbReference>
<evidence type="ECO:0000256" key="2">
    <source>
        <dbReference type="ARBA" id="ARBA00023125"/>
    </source>
</evidence>
<proteinExistence type="predicted"/>
<name>A0A516NRP9_9NOCA</name>
<accession>A0A516NRP9</accession>
<keyword evidence="3" id="KW-0804">Transcription</keyword>
<dbReference type="AlphaFoldDB" id="A0A516NRP9"/>
<feature type="domain" description="HTH tetR-type" evidence="5">
    <location>
        <begin position="20"/>
        <end position="80"/>
    </location>
</feature>
<evidence type="ECO:0000256" key="4">
    <source>
        <dbReference type="PROSITE-ProRule" id="PRU00335"/>
    </source>
</evidence>
<dbReference type="Pfam" id="PF16925">
    <property type="entry name" value="TetR_C_13"/>
    <property type="match status" value="1"/>
</dbReference>
<gene>
    <name evidence="6" type="ORF">FOH10_25600</name>
</gene>